<accession>A0A4S4BQF9</accession>
<dbReference type="SUPFAM" id="SSF49503">
    <property type="entry name" value="Cupredoxins"/>
    <property type="match status" value="3"/>
</dbReference>
<evidence type="ECO:0000313" key="4">
    <source>
        <dbReference type="EMBL" id="THF77165.1"/>
    </source>
</evidence>
<dbReference type="AlphaFoldDB" id="A0A4S4BQF9"/>
<comment type="caution">
    <text evidence="4">The sequence shown here is derived from an EMBL/GenBank/DDBJ whole genome shotgun (WGS) entry which is preliminary data.</text>
</comment>
<name>A0A4S4BQF9_9BACI</name>
<evidence type="ECO:0000259" key="2">
    <source>
        <dbReference type="Pfam" id="PF07731"/>
    </source>
</evidence>
<comment type="similarity">
    <text evidence="1">Belongs to the multicopper oxidase family.</text>
</comment>
<dbReference type="InterPro" id="IPR045087">
    <property type="entry name" value="Cu-oxidase_fam"/>
</dbReference>
<dbReference type="InterPro" id="IPR011707">
    <property type="entry name" value="Cu-oxidase-like_N"/>
</dbReference>
<reference evidence="4 5" key="1">
    <citation type="submission" date="2019-04" db="EMBL/GenBank/DDBJ databases">
        <title>Bacillus sediminilitoris sp. nov., isolated from a tidal flat sediment on the East China Sea.</title>
        <authorList>
            <person name="Wei Y."/>
            <person name="Mao H."/>
            <person name="Fang J."/>
        </authorList>
    </citation>
    <scope>NUCLEOTIDE SEQUENCE [LARGE SCALE GENOMIC DNA]</scope>
    <source>
        <strain evidence="4 5">DSL-17</strain>
    </source>
</reference>
<dbReference type="Pfam" id="PF07731">
    <property type="entry name" value="Cu-oxidase_2"/>
    <property type="match status" value="1"/>
</dbReference>
<dbReference type="Pfam" id="PF07732">
    <property type="entry name" value="Cu-oxidase_3"/>
    <property type="match status" value="2"/>
</dbReference>
<proteinExistence type="inferred from homology"/>
<dbReference type="GO" id="GO:0005507">
    <property type="term" value="F:copper ion binding"/>
    <property type="evidence" value="ECO:0007669"/>
    <property type="project" value="InterPro"/>
</dbReference>
<dbReference type="PANTHER" id="PTHR48267">
    <property type="entry name" value="CUPREDOXIN SUPERFAMILY PROTEIN"/>
    <property type="match status" value="1"/>
</dbReference>
<dbReference type="CDD" id="cd13844">
    <property type="entry name" value="CuRO_1_BOD_CotA_like"/>
    <property type="match status" value="1"/>
</dbReference>
<dbReference type="Gene3D" id="2.60.40.420">
    <property type="entry name" value="Cupredoxins - blue copper proteins"/>
    <property type="match status" value="3"/>
</dbReference>
<dbReference type="PANTHER" id="PTHR48267:SF1">
    <property type="entry name" value="BILIRUBIN OXIDASE"/>
    <property type="match status" value="1"/>
</dbReference>
<dbReference type="Proteomes" id="UP000310334">
    <property type="component" value="Unassembled WGS sequence"/>
</dbReference>
<dbReference type="CDD" id="cd13868">
    <property type="entry name" value="CuRO_2_CotA_like"/>
    <property type="match status" value="1"/>
</dbReference>
<evidence type="ECO:0000313" key="5">
    <source>
        <dbReference type="Proteomes" id="UP000310334"/>
    </source>
</evidence>
<keyword evidence="5" id="KW-1185">Reference proteome</keyword>
<sequence length="557" mass="63994">MIENSGTSVTNNCPEYNANVPVKLPGTIEKFVDELPIPQVLNPVSQGNDSAYYEVEMKCGSHKFHRDFNETIIYGYNGIYPGPTIETMRGQTVNVKWINHLPLDHFLPVDKTLPGAMNNPEVRTVVHLHGANVAPDSDGHPEAWFTRNFADVGPKYSRQVFEYPNDQQATTLWYHDHALGVTRLNLYAGLAGFYLIHDEHELSLDLPKGKYDIPLMIQDKTFRADGSLFYPANTVPPASVHPSVVRAFIGNTMVVNGKVWPYLNVEPRKYRFRMLNASNTNGFTFYLLDENNKRQPFLQIGTDGGMIRKTKRLIEFPLDPAERLDVIIDFSKFAGQTITLRTEELNLQGFPETFKEDVMEFRVGLEVECEDESKIPIKLRHFEKLKPKKMDPKPKTRRFVMTEDQDAQSRLMLTINHLMFHDPATETPEIDSVEIWEFASPIFNPNSPLGIPPNITHPIHPHLVQFQILERQDFDINDFNEQEWINNGKGIKLGKKHPPDPSEIGWKDTVRVEPGKVTRIIVPFKNYTGEYVWHCHILEHEDHDMMRPLIITEKNCD</sequence>
<dbReference type="EMBL" id="SSNT01000016">
    <property type="protein sequence ID" value="THF77165.1"/>
    <property type="molecule type" value="Genomic_DNA"/>
</dbReference>
<evidence type="ECO:0000259" key="3">
    <source>
        <dbReference type="Pfam" id="PF07732"/>
    </source>
</evidence>
<dbReference type="InterPro" id="IPR008972">
    <property type="entry name" value="Cupredoxin"/>
</dbReference>
<dbReference type="RefSeq" id="WP_136356902.1">
    <property type="nucleotide sequence ID" value="NZ_CP046266.1"/>
</dbReference>
<evidence type="ECO:0000256" key="1">
    <source>
        <dbReference type="ARBA" id="ARBA00010609"/>
    </source>
</evidence>
<dbReference type="FunFam" id="2.60.40.420:FF:000087">
    <property type="entry name" value="Spore coat protein A"/>
    <property type="match status" value="1"/>
</dbReference>
<dbReference type="GO" id="GO:0016491">
    <property type="term" value="F:oxidoreductase activity"/>
    <property type="evidence" value="ECO:0007669"/>
    <property type="project" value="InterPro"/>
</dbReference>
<gene>
    <name evidence="4" type="ORF">E6W99_19430</name>
</gene>
<organism evidence="4 5">
    <name type="scientific">Metabacillus sediminilitoris</name>
    <dbReference type="NCBI Taxonomy" id="2567941"/>
    <lineage>
        <taxon>Bacteria</taxon>
        <taxon>Bacillati</taxon>
        <taxon>Bacillota</taxon>
        <taxon>Bacilli</taxon>
        <taxon>Bacillales</taxon>
        <taxon>Bacillaceae</taxon>
        <taxon>Metabacillus</taxon>
    </lineage>
</organism>
<feature type="domain" description="Plastocyanin-like" evidence="3">
    <location>
        <begin position="118"/>
        <end position="200"/>
    </location>
</feature>
<feature type="domain" description="Plastocyanin-like" evidence="2">
    <location>
        <begin position="416"/>
        <end position="553"/>
    </location>
</feature>
<feature type="domain" description="Plastocyanin-like" evidence="3">
    <location>
        <begin position="71"/>
        <end position="102"/>
    </location>
</feature>
<dbReference type="OrthoDB" id="9757546at2"/>
<dbReference type="InterPro" id="IPR011706">
    <property type="entry name" value="Cu-oxidase_C"/>
</dbReference>
<dbReference type="CDD" id="cd13891">
    <property type="entry name" value="CuRO_3_CotA_like"/>
    <property type="match status" value="1"/>
</dbReference>
<protein>
    <submittedName>
        <fullName evidence="4">Multicopper oxidase family protein</fullName>
    </submittedName>
</protein>